<dbReference type="Pfam" id="PF09721">
    <property type="entry name" value="Exosortase_EpsH"/>
    <property type="match status" value="1"/>
</dbReference>
<dbReference type="NCBIfam" id="TIGR02602">
    <property type="entry name" value="8TM_EpsH"/>
    <property type="match status" value="1"/>
</dbReference>
<name>A0A7G1QB51_9GAMM</name>
<accession>A0A7G1QB51</accession>
<evidence type="ECO:0000256" key="5">
    <source>
        <dbReference type="ARBA" id="ARBA00022801"/>
    </source>
</evidence>
<evidence type="ECO:0000256" key="6">
    <source>
        <dbReference type="ARBA" id="ARBA00022989"/>
    </source>
</evidence>
<dbReference type="GO" id="GO:0008233">
    <property type="term" value="F:peptidase activity"/>
    <property type="evidence" value="ECO:0007669"/>
    <property type="project" value="UniProtKB-KW"/>
</dbReference>
<proteinExistence type="predicted"/>
<dbReference type="NCBIfam" id="TIGR04178">
    <property type="entry name" value="exo_archaeo"/>
    <property type="match status" value="1"/>
</dbReference>
<feature type="transmembrane region" description="Helical" evidence="8">
    <location>
        <begin position="20"/>
        <end position="38"/>
    </location>
</feature>
<keyword evidence="7 8" id="KW-0472">Membrane</keyword>
<evidence type="ECO:0000256" key="1">
    <source>
        <dbReference type="ARBA" id="ARBA00004651"/>
    </source>
</evidence>
<keyword evidence="11" id="KW-1185">Reference proteome</keyword>
<dbReference type="Pfam" id="PF11984">
    <property type="entry name" value="DUF3485"/>
    <property type="match status" value="1"/>
</dbReference>
<evidence type="ECO:0000313" key="10">
    <source>
        <dbReference type="EMBL" id="CAB1276775.1"/>
    </source>
</evidence>
<feature type="transmembrane region" description="Helical" evidence="8">
    <location>
        <begin position="44"/>
        <end position="65"/>
    </location>
</feature>
<feature type="transmembrane region" description="Helical" evidence="8">
    <location>
        <begin position="86"/>
        <end position="106"/>
    </location>
</feature>
<gene>
    <name evidence="10" type="ORF">NSCAC_1340</name>
</gene>
<feature type="domain" description="Methanolan biosynthesis EpsI" evidence="9">
    <location>
        <begin position="314"/>
        <end position="510"/>
    </location>
</feature>
<evidence type="ECO:0000256" key="7">
    <source>
        <dbReference type="ARBA" id="ARBA00023136"/>
    </source>
</evidence>
<dbReference type="InterPro" id="IPR017540">
    <property type="entry name" value="Exosortase-1"/>
</dbReference>
<comment type="subcellular location">
    <subcellularLocation>
        <location evidence="1">Cell membrane</location>
        <topology evidence="1">Multi-pass membrane protein</topology>
    </subcellularLocation>
</comment>
<dbReference type="InterPro" id="IPR026392">
    <property type="entry name" value="Exo/Archaeosortase_dom"/>
</dbReference>
<dbReference type="KEGG" id="ntg:NSCAC_1340"/>
<keyword evidence="5" id="KW-0378">Hydrolase</keyword>
<keyword evidence="6 8" id="KW-1133">Transmembrane helix</keyword>
<evidence type="ECO:0000259" key="9">
    <source>
        <dbReference type="Pfam" id="PF11984"/>
    </source>
</evidence>
<dbReference type="NCBIfam" id="TIGR02914">
    <property type="entry name" value="EpsI_fam"/>
    <property type="match status" value="1"/>
</dbReference>
<sequence length="522" mass="58905">MNTIKEEYKYQVHTSWGSRWVFAASTVSFILIALLLIYRDTLTSIIAIWLRSETFTHGILIFPISGYMIWTRRKELQQIQPKPQPVAIVLICLIAIGWLLAHIAAVQFAQQLLFIALLIGITWGILGSRVVRALTFPLAYLFFAVPIGEALIPPLQDFTAYVSVKGLQMTGVPVYLEGLYITIPSGTFEVAEACSGLRYLISSLALGTLYAYLSYQSYYKRAIFIAFSIIVPIIANGIRAYMIIMIAYLSSMKLATGIDHIIYGWIFFGAVIFFLFWAGSFWRESNIVNSISVDSLINSNTSNSKKQFILTGLLLITAASLGPISAIQLYKQPINTACTVSIPKGSLNWSGPFHPSDVWDPSFPSTEQDTRQVYSLNNEKNKEIQILTIYYPEETQDSELINSQNHLYDGKVWQRVSEENQLVALEGKNFQVRELVMRSTNGYRLVWYWYNISGWQTINLIKAKIFEAWGKLIHPQTHGSILIAVATDIINTVEVEKSKRLLSKFLNENPATTSPRSILACK</sequence>
<evidence type="ECO:0000256" key="3">
    <source>
        <dbReference type="ARBA" id="ARBA00022670"/>
    </source>
</evidence>
<keyword evidence="4 8" id="KW-0812">Transmembrane</keyword>
<feature type="transmembrane region" description="Helical" evidence="8">
    <location>
        <begin position="308"/>
        <end position="330"/>
    </location>
</feature>
<evidence type="ECO:0000256" key="2">
    <source>
        <dbReference type="ARBA" id="ARBA00022475"/>
    </source>
</evidence>
<reference evidence="10 11" key="1">
    <citation type="submission" date="2020-03" db="EMBL/GenBank/DDBJ databases">
        <authorList>
            <person name="Picone N."/>
        </authorList>
    </citation>
    <scope>NUCLEOTIDE SEQUENCE [LARGE SCALE GENOMIC DNA]</scope>
    <source>
        <strain evidence="10">NSCAC1</strain>
    </source>
</reference>
<dbReference type="GO" id="GO:0005886">
    <property type="term" value="C:plasma membrane"/>
    <property type="evidence" value="ECO:0007669"/>
    <property type="project" value="UniProtKB-SubCell"/>
</dbReference>
<evidence type="ECO:0000256" key="8">
    <source>
        <dbReference type="SAM" id="Phobius"/>
    </source>
</evidence>
<dbReference type="AlphaFoldDB" id="A0A7G1QB51"/>
<evidence type="ECO:0000313" key="11">
    <source>
        <dbReference type="Proteomes" id="UP000516072"/>
    </source>
</evidence>
<feature type="transmembrane region" description="Helical" evidence="8">
    <location>
        <begin position="197"/>
        <end position="215"/>
    </location>
</feature>
<feature type="transmembrane region" description="Helical" evidence="8">
    <location>
        <begin position="138"/>
        <end position="155"/>
    </location>
</feature>
<dbReference type="EMBL" id="LR778175">
    <property type="protein sequence ID" value="CAB1276775.1"/>
    <property type="molecule type" value="Genomic_DNA"/>
</dbReference>
<dbReference type="InterPro" id="IPR014263">
    <property type="entry name" value="Methanolan_biosynth_EpsI"/>
</dbReference>
<dbReference type="RefSeq" id="WP_232085908.1">
    <property type="nucleotide sequence ID" value="NZ_LR778175.1"/>
</dbReference>
<protein>
    <submittedName>
        <fullName evidence="10">Exosortase 1</fullName>
    </submittedName>
</protein>
<keyword evidence="3" id="KW-0645">Protease</keyword>
<organism evidence="10 11">
    <name type="scientific">Candidatus Nitrosacidococcus tergens</name>
    <dbReference type="NCBI Taxonomy" id="553981"/>
    <lineage>
        <taxon>Bacteria</taxon>
        <taxon>Pseudomonadati</taxon>
        <taxon>Pseudomonadota</taxon>
        <taxon>Gammaproteobacteria</taxon>
        <taxon>Chromatiales</taxon>
        <taxon>Chromatiaceae</taxon>
        <taxon>Candidatus Nitrosacidococcus</taxon>
    </lineage>
</organism>
<feature type="transmembrane region" description="Helical" evidence="8">
    <location>
        <begin position="222"/>
        <end position="249"/>
    </location>
</feature>
<evidence type="ECO:0000256" key="4">
    <source>
        <dbReference type="ARBA" id="ARBA00022692"/>
    </source>
</evidence>
<dbReference type="InterPro" id="IPR019127">
    <property type="entry name" value="Exosortase"/>
</dbReference>
<dbReference type="GO" id="GO:0006508">
    <property type="term" value="P:proteolysis"/>
    <property type="evidence" value="ECO:0007669"/>
    <property type="project" value="UniProtKB-KW"/>
</dbReference>
<feature type="transmembrane region" description="Helical" evidence="8">
    <location>
        <begin position="261"/>
        <end position="282"/>
    </location>
</feature>
<keyword evidence="2" id="KW-1003">Cell membrane</keyword>
<dbReference type="InterPro" id="IPR013426">
    <property type="entry name" value="EpsH-like"/>
</dbReference>
<dbReference type="NCBIfam" id="TIGR03109">
    <property type="entry name" value="exosort_XrtA"/>
    <property type="match status" value="1"/>
</dbReference>
<dbReference type="Proteomes" id="UP000516072">
    <property type="component" value="Chromosome"/>
</dbReference>
<feature type="transmembrane region" description="Helical" evidence="8">
    <location>
        <begin position="112"/>
        <end position="131"/>
    </location>
</feature>